<evidence type="ECO:0000313" key="2">
    <source>
        <dbReference type="Proteomes" id="UP000308600"/>
    </source>
</evidence>
<organism evidence="1 2">
    <name type="scientific">Pluteus cervinus</name>
    <dbReference type="NCBI Taxonomy" id="181527"/>
    <lineage>
        <taxon>Eukaryota</taxon>
        <taxon>Fungi</taxon>
        <taxon>Dikarya</taxon>
        <taxon>Basidiomycota</taxon>
        <taxon>Agaricomycotina</taxon>
        <taxon>Agaricomycetes</taxon>
        <taxon>Agaricomycetidae</taxon>
        <taxon>Agaricales</taxon>
        <taxon>Pluteineae</taxon>
        <taxon>Pluteaceae</taxon>
        <taxon>Pluteus</taxon>
    </lineage>
</organism>
<evidence type="ECO:0000313" key="1">
    <source>
        <dbReference type="EMBL" id="TFK61084.1"/>
    </source>
</evidence>
<keyword evidence="2" id="KW-1185">Reference proteome</keyword>
<name>A0ACD3A700_9AGAR</name>
<accession>A0ACD3A700</accession>
<reference evidence="1 2" key="1">
    <citation type="journal article" date="2019" name="Nat. Ecol. Evol.">
        <title>Megaphylogeny resolves global patterns of mushroom evolution.</title>
        <authorList>
            <person name="Varga T."/>
            <person name="Krizsan K."/>
            <person name="Foldi C."/>
            <person name="Dima B."/>
            <person name="Sanchez-Garcia M."/>
            <person name="Sanchez-Ramirez S."/>
            <person name="Szollosi G.J."/>
            <person name="Szarkandi J.G."/>
            <person name="Papp V."/>
            <person name="Albert L."/>
            <person name="Andreopoulos W."/>
            <person name="Angelini C."/>
            <person name="Antonin V."/>
            <person name="Barry K.W."/>
            <person name="Bougher N.L."/>
            <person name="Buchanan P."/>
            <person name="Buyck B."/>
            <person name="Bense V."/>
            <person name="Catcheside P."/>
            <person name="Chovatia M."/>
            <person name="Cooper J."/>
            <person name="Damon W."/>
            <person name="Desjardin D."/>
            <person name="Finy P."/>
            <person name="Geml J."/>
            <person name="Haridas S."/>
            <person name="Hughes K."/>
            <person name="Justo A."/>
            <person name="Karasinski D."/>
            <person name="Kautmanova I."/>
            <person name="Kiss B."/>
            <person name="Kocsube S."/>
            <person name="Kotiranta H."/>
            <person name="LaButti K.M."/>
            <person name="Lechner B.E."/>
            <person name="Liimatainen K."/>
            <person name="Lipzen A."/>
            <person name="Lukacs Z."/>
            <person name="Mihaltcheva S."/>
            <person name="Morgado L.N."/>
            <person name="Niskanen T."/>
            <person name="Noordeloos M.E."/>
            <person name="Ohm R.A."/>
            <person name="Ortiz-Santana B."/>
            <person name="Ovrebo C."/>
            <person name="Racz N."/>
            <person name="Riley R."/>
            <person name="Savchenko A."/>
            <person name="Shiryaev A."/>
            <person name="Soop K."/>
            <person name="Spirin V."/>
            <person name="Szebenyi C."/>
            <person name="Tomsovsky M."/>
            <person name="Tulloss R.E."/>
            <person name="Uehling J."/>
            <person name="Grigoriev I.V."/>
            <person name="Vagvolgyi C."/>
            <person name="Papp T."/>
            <person name="Martin F.M."/>
            <person name="Miettinen O."/>
            <person name="Hibbett D.S."/>
            <person name="Nagy L.G."/>
        </authorList>
    </citation>
    <scope>NUCLEOTIDE SEQUENCE [LARGE SCALE GENOMIC DNA]</scope>
    <source>
        <strain evidence="1 2">NL-1719</strain>
    </source>
</reference>
<gene>
    <name evidence="1" type="ORF">BDN72DRAFT_883330</name>
</gene>
<proteinExistence type="predicted"/>
<dbReference type="Proteomes" id="UP000308600">
    <property type="component" value="Unassembled WGS sequence"/>
</dbReference>
<dbReference type="EMBL" id="ML208697">
    <property type="protein sequence ID" value="TFK61084.1"/>
    <property type="molecule type" value="Genomic_DNA"/>
</dbReference>
<protein>
    <submittedName>
        <fullName evidence="1">Uncharacterized protein</fullName>
    </submittedName>
</protein>
<sequence>MDANTIVVDFQDLSIEGIDAQIRTLRCYIQKLQVARNALLPIRSLPPEILLHVFTLVAKRWDKEVGCSVLKLTWVSHYWRELALSPPNLWTLITDRNMRDEWFARSGSAPLSIKITRTPRLPAEIASDKHLQALFAQIPRVGTFQWYSESFRHSRPILACLWKAPALRLTSLILDQFVVTDDLFCKVPNIRSILLKRCKISWQGSTTHLLHLTSLRIIFPTSSVSVSEFVDLIHAIPSLEQLIAIGVLLDSVDDNSCRMYRNVLDLVFFLRYAIPRFTRPQTLVFCVANHRNFANDPLPRLLSSFLQIFSPSQVVDSISSIDGCLTINYRDIDNLVYRTSLEVEMSKAQVMNYVSTFTQPQNIVLTHVRALYFKSANGDVITPRFLETIARLPSLGYLHFPGGTPQLMVTVLDALLPSPLE</sequence>